<sequence>MINDCQFDLRPMELYGDNARALVARNQELAAKFYHRGLRLAISHQISSEHDQSCLEELKFEPEAKHLSSRALCLVITLLLLLSLKIELFQRVLIYISDLVCLKFLAIITLILLWKLKFKKNSIEIIN</sequence>
<evidence type="ECO:0000313" key="3">
    <source>
        <dbReference type="Proteomes" id="UP000276133"/>
    </source>
</evidence>
<comment type="caution">
    <text evidence="2">The sequence shown here is derived from an EMBL/GenBank/DDBJ whole genome shotgun (WGS) entry which is preliminary data.</text>
</comment>
<gene>
    <name evidence="2" type="ORF">BpHYR1_032213</name>
</gene>
<evidence type="ECO:0000313" key="2">
    <source>
        <dbReference type="EMBL" id="RNA18341.1"/>
    </source>
</evidence>
<keyword evidence="1" id="KW-0472">Membrane</keyword>
<dbReference type="AlphaFoldDB" id="A0A3M7R4P0"/>
<organism evidence="2 3">
    <name type="scientific">Brachionus plicatilis</name>
    <name type="common">Marine rotifer</name>
    <name type="synonym">Brachionus muelleri</name>
    <dbReference type="NCBI Taxonomy" id="10195"/>
    <lineage>
        <taxon>Eukaryota</taxon>
        <taxon>Metazoa</taxon>
        <taxon>Spiralia</taxon>
        <taxon>Gnathifera</taxon>
        <taxon>Rotifera</taxon>
        <taxon>Eurotatoria</taxon>
        <taxon>Monogononta</taxon>
        <taxon>Pseudotrocha</taxon>
        <taxon>Ploima</taxon>
        <taxon>Brachionidae</taxon>
        <taxon>Brachionus</taxon>
    </lineage>
</organism>
<accession>A0A3M7R4P0</accession>
<protein>
    <submittedName>
        <fullName evidence="2">Uncharacterized protein</fullName>
    </submittedName>
</protein>
<keyword evidence="1" id="KW-0812">Transmembrane</keyword>
<name>A0A3M7R4P0_BRAPC</name>
<keyword evidence="1" id="KW-1133">Transmembrane helix</keyword>
<evidence type="ECO:0000256" key="1">
    <source>
        <dbReference type="SAM" id="Phobius"/>
    </source>
</evidence>
<feature type="transmembrane region" description="Helical" evidence="1">
    <location>
        <begin position="92"/>
        <end position="114"/>
    </location>
</feature>
<keyword evidence="3" id="KW-1185">Reference proteome</keyword>
<proteinExistence type="predicted"/>
<dbReference type="Proteomes" id="UP000276133">
    <property type="component" value="Unassembled WGS sequence"/>
</dbReference>
<reference evidence="2 3" key="1">
    <citation type="journal article" date="2018" name="Sci. Rep.">
        <title>Genomic signatures of local adaptation to the degree of environmental predictability in rotifers.</title>
        <authorList>
            <person name="Franch-Gras L."/>
            <person name="Hahn C."/>
            <person name="Garcia-Roger E.M."/>
            <person name="Carmona M.J."/>
            <person name="Serra M."/>
            <person name="Gomez A."/>
        </authorList>
    </citation>
    <scope>NUCLEOTIDE SEQUENCE [LARGE SCALE GENOMIC DNA]</scope>
    <source>
        <strain evidence="2">HYR1</strain>
    </source>
</reference>
<dbReference type="EMBL" id="REGN01004259">
    <property type="protein sequence ID" value="RNA18341.1"/>
    <property type="molecule type" value="Genomic_DNA"/>
</dbReference>